<dbReference type="PRINTS" id="PR00469">
    <property type="entry name" value="PNDRDTASEII"/>
</dbReference>
<dbReference type="PANTHER" id="PTHR42949">
    <property type="entry name" value="ANAEROBIC GLYCEROL-3-PHOSPHATE DEHYDROGENASE SUBUNIT B"/>
    <property type="match status" value="1"/>
</dbReference>
<sequence length="283" mass="31199">MRYDIVIIGAGISGLTTAAALFEKGVQNVLVVDYQQDRGGFASPFHQMASFSLEREIVQKSHTLPYDIWTQATVIGFFPGDGGEAHQIYVQTVKGTKTVEAKIVVIASGALEKPREAHRIAGTRPAGVMTPSMVAQLLKRGFLPGEKITLLDTGRMTKGIAELLADQDVELYMFDSDEWEVVEVAGRARLEEVRLQHWANQDRLSQPCDTLIYSRGRIPSSFFLKGTPVKRDETHAILIDEKGRTNVERVFATGSCTSLGDDEHLVSIGLARNMVPELLKSVK</sequence>
<keyword evidence="4" id="KW-1185">Reference proteome</keyword>
<dbReference type="Proteomes" id="UP000051063">
    <property type="component" value="Unassembled WGS sequence"/>
</dbReference>
<feature type="domain" description="FAD/NAD(P)-binding" evidence="2">
    <location>
        <begin position="180"/>
        <end position="265"/>
    </location>
</feature>
<reference evidence="3 4" key="1">
    <citation type="submission" date="2015-09" db="EMBL/GenBank/DDBJ databases">
        <title>Genome sequencing project for genomic taxonomy and phylogenomics of Bacillus-like bacteria.</title>
        <authorList>
            <person name="Liu B."/>
            <person name="Wang J."/>
            <person name="Zhu Y."/>
            <person name="Liu G."/>
            <person name="Chen Q."/>
            <person name="Chen Z."/>
            <person name="Lan J."/>
            <person name="Che J."/>
            <person name="Ge C."/>
            <person name="Shi H."/>
            <person name="Pan Z."/>
            <person name="Liu X."/>
        </authorList>
    </citation>
    <scope>NUCLEOTIDE SEQUENCE [LARGE SCALE GENOMIC DNA]</scope>
    <source>
        <strain evidence="3 4">DSM 8552</strain>
    </source>
</reference>
<evidence type="ECO:0000313" key="3">
    <source>
        <dbReference type="EMBL" id="KQL47245.1"/>
    </source>
</evidence>
<gene>
    <name evidence="3" type="ORF">AN963_14400</name>
</gene>
<dbReference type="Pfam" id="PF07992">
    <property type="entry name" value="Pyr_redox_2"/>
    <property type="match status" value="1"/>
</dbReference>
<dbReference type="PANTHER" id="PTHR42949:SF3">
    <property type="entry name" value="ANAEROBIC GLYCEROL-3-PHOSPHATE DEHYDROGENASE SUBUNIT B"/>
    <property type="match status" value="1"/>
</dbReference>
<dbReference type="Pfam" id="PF13450">
    <property type="entry name" value="NAD_binding_8"/>
    <property type="match status" value="1"/>
</dbReference>
<name>A0ABR5N9D8_BRECH</name>
<proteinExistence type="predicted"/>
<evidence type="ECO:0000259" key="2">
    <source>
        <dbReference type="Pfam" id="PF07992"/>
    </source>
</evidence>
<dbReference type="EMBL" id="LJJB01000010">
    <property type="protein sequence ID" value="KQL47245.1"/>
    <property type="molecule type" value="Genomic_DNA"/>
</dbReference>
<dbReference type="SUPFAM" id="SSF51905">
    <property type="entry name" value="FAD/NAD(P)-binding domain"/>
    <property type="match status" value="1"/>
</dbReference>
<dbReference type="PRINTS" id="PR00368">
    <property type="entry name" value="FADPNR"/>
</dbReference>
<evidence type="ECO:0000313" key="4">
    <source>
        <dbReference type="Proteomes" id="UP000051063"/>
    </source>
</evidence>
<dbReference type="InterPro" id="IPR023753">
    <property type="entry name" value="FAD/NAD-binding_dom"/>
</dbReference>
<protein>
    <submittedName>
        <fullName evidence="3">Thioredoxin reductase</fullName>
    </submittedName>
</protein>
<evidence type="ECO:0000256" key="1">
    <source>
        <dbReference type="ARBA" id="ARBA00023002"/>
    </source>
</evidence>
<dbReference type="InterPro" id="IPR036188">
    <property type="entry name" value="FAD/NAD-bd_sf"/>
</dbReference>
<dbReference type="Gene3D" id="3.50.50.60">
    <property type="entry name" value="FAD/NAD(P)-binding domain"/>
    <property type="match status" value="3"/>
</dbReference>
<comment type="caution">
    <text evidence="3">The sequence shown here is derived from an EMBL/GenBank/DDBJ whole genome shotgun (WGS) entry which is preliminary data.</text>
</comment>
<accession>A0ABR5N9D8</accession>
<dbReference type="InterPro" id="IPR051691">
    <property type="entry name" value="Metab_Enz_Cyan_OpOx_G3PDH"/>
</dbReference>
<keyword evidence="1" id="KW-0560">Oxidoreductase</keyword>
<organism evidence="3 4">
    <name type="scientific">Brevibacillus choshinensis</name>
    <dbReference type="NCBI Taxonomy" id="54911"/>
    <lineage>
        <taxon>Bacteria</taxon>
        <taxon>Bacillati</taxon>
        <taxon>Bacillota</taxon>
        <taxon>Bacilli</taxon>
        <taxon>Bacillales</taxon>
        <taxon>Paenibacillaceae</taxon>
        <taxon>Brevibacillus</taxon>
    </lineage>
</organism>